<evidence type="ECO:0000256" key="12">
    <source>
        <dbReference type="ARBA" id="ARBA00023306"/>
    </source>
</evidence>
<dbReference type="Proteomes" id="UP001168990">
    <property type="component" value="Unassembled WGS sequence"/>
</dbReference>
<dbReference type="GO" id="GO:0090307">
    <property type="term" value="P:mitotic spindle assembly"/>
    <property type="evidence" value="ECO:0007669"/>
    <property type="project" value="TreeGrafter"/>
</dbReference>
<dbReference type="SUPFAM" id="SSF52540">
    <property type="entry name" value="P-loop containing nucleoside triphosphate hydrolases"/>
    <property type="match status" value="1"/>
</dbReference>
<keyword evidence="3" id="KW-0597">Phosphoprotein</keyword>
<dbReference type="GO" id="GO:0005634">
    <property type="term" value="C:nucleus"/>
    <property type="evidence" value="ECO:0007669"/>
    <property type="project" value="TreeGrafter"/>
</dbReference>
<keyword evidence="12" id="KW-0131">Cell cycle</keyword>
<dbReference type="PANTHER" id="PTHR47970">
    <property type="entry name" value="KINESIN-LIKE PROTEIN KIF11"/>
    <property type="match status" value="1"/>
</dbReference>
<evidence type="ECO:0000256" key="13">
    <source>
        <dbReference type="ARBA" id="ARBA00034704"/>
    </source>
</evidence>
<dbReference type="FunFam" id="3.40.850.10:FF:000035">
    <property type="entry name" value="Kinesin-like protein KIF11"/>
    <property type="match status" value="1"/>
</dbReference>
<dbReference type="GO" id="GO:0005876">
    <property type="term" value="C:spindle microtubule"/>
    <property type="evidence" value="ECO:0007669"/>
    <property type="project" value="TreeGrafter"/>
</dbReference>
<feature type="domain" description="Kinesin motor" evidence="17">
    <location>
        <begin position="18"/>
        <end position="355"/>
    </location>
</feature>
<keyword evidence="10 14" id="KW-0505">Motor protein</keyword>
<dbReference type="InterPro" id="IPR047149">
    <property type="entry name" value="KIF11-like"/>
</dbReference>
<evidence type="ECO:0000256" key="3">
    <source>
        <dbReference type="ARBA" id="ARBA00022553"/>
    </source>
</evidence>
<dbReference type="GO" id="GO:0005524">
    <property type="term" value="F:ATP binding"/>
    <property type="evidence" value="ECO:0007669"/>
    <property type="project" value="UniProtKB-UniRule"/>
</dbReference>
<dbReference type="InterPro" id="IPR019821">
    <property type="entry name" value="Kinesin_motor_CS"/>
</dbReference>
<evidence type="ECO:0000256" key="11">
    <source>
        <dbReference type="ARBA" id="ARBA00023212"/>
    </source>
</evidence>
<keyword evidence="11" id="KW-0206">Cytoskeleton</keyword>
<dbReference type="InterPro" id="IPR036961">
    <property type="entry name" value="Kinesin_motor_dom_sf"/>
</dbReference>
<evidence type="ECO:0000256" key="2">
    <source>
        <dbReference type="ARBA" id="ARBA00022490"/>
    </source>
</evidence>
<reference evidence="18" key="1">
    <citation type="journal article" date="2023" name="bioRxiv">
        <title>Scaffold-level genome assemblies of two parasitoid biocontrol wasps reveal the parthenogenesis mechanism and an associated novel virus.</title>
        <authorList>
            <person name="Inwood S."/>
            <person name="Skelly J."/>
            <person name="Guhlin J."/>
            <person name="Harrop T."/>
            <person name="Goldson S."/>
            <person name="Dearden P."/>
        </authorList>
    </citation>
    <scope>NUCLEOTIDE SEQUENCE</scope>
    <source>
        <strain evidence="18">Irish</strain>
        <tissue evidence="18">Whole body</tissue>
    </source>
</reference>
<dbReference type="CDD" id="cd01364">
    <property type="entry name" value="KISc_BimC_Eg5"/>
    <property type="match status" value="1"/>
</dbReference>
<name>A0AA39C4X2_9HYME</name>
<keyword evidence="19" id="KW-1185">Reference proteome</keyword>
<dbReference type="PROSITE" id="PS00411">
    <property type="entry name" value="KINESIN_MOTOR_1"/>
    <property type="match status" value="1"/>
</dbReference>
<dbReference type="GO" id="GO:0072686">
    <property type="term" value="C:mitotic spindle"/>
    <property type="evidence" value="ECO:0007669"/>
    <property type="project" value="TreeGrafter"/>
</dbReference>
<keyword evidence="4" id="KW-0132">Cell division</keyword>
<evidence type="ECO:0000256" key="1">
    <source>
        <dbReference type="ARBA" id="ARBA00004647"/>
    </source>
</evidence>
<dbReference type="EMBL" id="JAQQBS010001425">
    <property type="protein sequence ID" value="KAK0157971.1"/>
    <property type="molecule type" value="Genomic_DNA"/>
</dbReference>
<feature type="coiled-coil region" evidence="15">
    <location>
        <begin position="364"/>
        <end position="456"/>
    </location>
</feature>
<dbReference type="InterPro" id="IPR001752">
    <property type="entry name" value="Kinesin_motor_dom"/>
</dbReference>
<keyword evidence="7" id="KW-0498">Mitosis</keyword>
<dbReference type="GO" id="GO:0008574">
    <property type="term" value="F:plus-end-directed microtubule motor activity"/>
    <property type="evidence" value="ECO:0007669"/>
    <property type="project" value="TreeGrafter"/>
</dbReference>
<feature type="coiled-coil region" evidence="15">
    <location>
        <begin position="664"/>
        <end position="705"/>
    </location>
</feature>
<evidence type="ECO:0000256" key="10">
    <source>
        <dbReference type="ARBA" id="ARBA00023175"/>
    </source>
</evidence>
<sequence length="1081" mass="123794">MSANMSDVQGRKREKNQHIQVFVRVRPPNQSEMSGKSLTVVDVPTPRECVVRERPQDKHTKKFTFDRVFGPSSKQLDVYNAVVSPLLDEVLAGYNCTVFAYGQTGTGKTFTMEGLSNDPAIHWQSDTTAGIIPRSLSHLFDELRMLESQEYTVRVSFLELYNEELFDLLSPNDDASKIRLYEDASKKGAVIIHGLEEVTVHNKNEVYKILEKGSEKRQTAATLMNAQSSRSHTVFSVTVHIKENTVDGEELLKTGKLNLVDLAGSENVGRSGAVDRRAREAGNINQSLLTLGRVITALVERAPHIPYRESKLTRLLQESLGGRTKTSIIATISPASINLEETLSTLDYAHRAKNITNRPEINQKMSKKALLKEYTEEIERLRRDLQATRERNGVYLAHDNYNEMQMTIEFQGKEIEEKLNHIKALEETMAAKEKLLEELKIDLAATKHQVEITEQEKNEQRHLVETHVKTERKLLHQAKSLLKVAEIASSDTYKLHNKIERKNDVEMNNKTVGDKFQENISKQVDDIQNELSSHTEELMKFYSFSESQICNQKDNDSEFFADSVEHLSRNLIEDKKIIINDLTKNINASRDNYEKWFNDEINNAQSLTNAEREVLKKLSVEFSSKISQLVNNKIENQLRIIDQETTKNLIKLRDFTKSTIGNLINALVEERNLLKKDLETVSNNLAQTQKSMDEMIAKRKEHTENIYRAVGMWYDEEVQRDNNIIKFIQSGDNKCKSANIHIDKISEKQGNIKSFIDDDLCVNATAISGKLSQELEKNCNLIENTIKQSDIINSDLKKEFEKHCQFLTDYTTKFETRSNKYKEQIKSDCDETLSLITKDWKNTTKTIEHHVEITENHRKKSDENFTNINNQMQKQKSDTINWNQKITTHLAGTKHEIERFLTEDLKRDEPTGSTPVKKEFSYPRQLVTTSPHERILNRYRQQTVNESRFENSLINNSISMRLHSPIDDTIRNDPILSSTPIAAKNTKENYSTTSESINDNDKIITENSTQLIRKSVSASNITAIVDNIQIESKSESEIFNKENGENEITGFAKPSLRQPKHGTKLRSGNGLGKRILTSRNE</sequence>
<keyword evidence="5" id="KW-0493">Microtubule</keyword>
<protein>
    <recommendedName>
        <fullName evidence="17">Kinesin motor domain-containing protein</fullName>
    </recommendedName>
</protein>
<evidence type="ECO:0000313" key="19">
    <source>
        <dbReference type="Proteomes" id="UP001168990"/>
    </source>
</evidence>
<dbReference type="Pfam" id="PF13931">
    <property type="entry name" value="Microtub_bind"/>
    <property type="match status" value="1"/>
</dbReference>
<dbReference type="Pfam" id="PF00225">
    <property type="entry name" value="Kinesin"/>
    <property type="match status" value="1"/>
</dbReference>
<comment type="similarity">
    <text evidence="13">Belongs to the TRAFAC class myosin-kinesin ATPase superfamily. Kinesin family. KIN-5/BimC subfamily.</text>
</comment>
<evidence type="ECO:0000256" key="6">
    <source>
        <dbReference type="ARBA" id="ARBA00022741"/>
    </source>
</evidence>
<dbReference type="PRINTS" id="PR00380">
    <property type="entry name" value="KINESINHEAVY"/>
</dbReference>
<dbReference type="InterPro" id="IPR027417">
    <property type="entry name" value="P-loop_NTPase"/>
</dbReference>
<evidence type="ECO:0000256" key="8">
    <source>
        <dbReference type="ARBA" id="ARBA00022840"/>
    </source>
</evidence>
<evidence type="ECO:0000256" key="5">
    <source>
        <dbReference type="ARBA" id="ARBA00022701"/>
    </source>
</evidence>
<keyword evidence="9 15" id="KW-0175">Coiled coil</keyword>
<dbReference type="InterPro" id="IPR047241">
    <property type="entry name" value="KIF11-like_kin_motor_dom"/>
</dbReference>
<dbReference type="AlphaFoldDB" id="A0AA39C4X2"/>
<dbReference type="GO" id="GO:0051231">
    <property type="term" value="P:spindle elongation"/>
    <property type="evidence" value="ECO:0007669"/>
    <property type="project" value="TreeGrafter"/>
</dbReference>
<feature type="region of interest" description="Disordered" evidence="16">
    <location>
        <begin position="1052"/>
        <end position="1081"/>
    </location>
</feature>
<dbReference type="GO" id="GO:0008017">
    <property type="term" value="F:microtubule binding"/>
    <property type="evidence" value="ECO:0007669"/>
    <property type="project" value="InterPro"/>
</dbReference>
<reference evidence="18" key="2">
    <citation type="submission" date="2023-03" db="EMBL/GenBank/DDBJ databases">
        <authorList>
            <person name="Inwood S.N."/>
            <person name="Skelly J.G."/>
            <person name="Guhlin J."/>
            <person name="Harrop T.W.R."/>
            <person name="Goldson S.G."/>
            <person name="Dearden P.K."/>
        </authorList>
    </citation>
    <scope>NUCLEOTIDE SEQUENCE</scope>
    <source>
        <strain evidence="18">Irish</strain>
        <tissue evidence="18">Whole body</tissue>
    </source>
</reference>
<feature type="binding site" evidence="14">
    <location>
        <begin position="102"/>
        <end position="109"/>
    </location>
    <ligand>
        <name>ATP</name>
        <dbReference type="ChEBI" id="CHEBI:30616"/>
    </ligand>
</feature>
<dbReference type="InterPro" id="IPR025901">
    <property type="entry name" value="Kinesin-assoc_MT-bd_dom"/>
</dbReference>
<keyword evidence="2" id="KW-0963">Cytoplasm</keyword>
<organism evidence="18 19">
    <name type="scientific">Microctonus aethiopoides</name>
    <dbReference type="NCBI Taxonomy" id="144406"/>
    <lineage>
        <taxon>Eukaryota</taxon>
        <taxon>Metazoa</taxon>
        <taxon>Ecdysozoa</taxon>
        <taxon>Arthropoda</taxon>
        <taxon>Hexapoda</taxon>
        <taxon>Insecta</taxon>
        <taxon>Pterygota</taxon>
        <taxon>Neoptera</taxon>
        <taxon>Endopterygota</taxon>
        <taxon>Hymenoptera</taxon>
        <taxon>Apocrita</taxon>
        <taxon>Ichneumonoidea</taxon>
        <taxon>Braconidae</taxon>
        <taxon>Euphorinae</taxon>
        <taxon>Microctonus</taxon>
    </lineage>
</organism>
<dbReference type="GO" id="GO:0051301">
    <property type="term" value="P:cell division"/>
    <property type="evidence" value="ECO:0007669"/>
    <property type="project" value="UniProtKB-KW"/>
</dbReference>
<comment type="caution">
    <text evidence="18">The sequence shown here is derived from an EMBL/GenBank/DDBJ whole genome shotgun (WGS) entry which is preliminary data.</text>
</comment>
<evidence type="ECO:0000256" key="7">
    <source>
        <dbReference type="ARBA" id="ARBA00022776"/>
    </source>
</evidence>
<evidence type="ECO:0000256" key="15">
    <source>
        <dbReference type="SAM" id="Coils"/>
    </source>
</evidence>
<keyword evidence="8 14" id="KW-0067">ATP-binding</keyword>
<evidence type="ECO:0000256" key="16">
    <source>
        <dbReference type="SAM" id="MobiDB-lite"/>
    </source>
</evidence>
<evidence type="ECO:0000259" key="17">
    <source>
        <dbReference type="PROSITE" id="PS50067"/>
    </source>
</evidence>
<dbReference type="GO" id="GO:0000922">
    <property type="term" value="C:spindle pole"/>
    <property type="evidence" value="ECO:0007669"/>
    <property type="project" value="UniProtKB-SubCell"/>
</dbReference>
<dbReference type="PANTHER" id="PTHR47970:SF12">
    <property type="entry name" value="KINESIN FAMILY MEMBER 11"/>
    <property type="match status" value="1"/>
</dbReference>
<accession>A0AA39C4X2</accession>
<dbReference type="PROSITE" id="PS50067">
    <property type="entry name" value="KINESIN_MOTOR_2"/>
    <property type="match status" value="1"/>
</dbReference>
<proteinExistence type="inferred from homology"/>
<keyword evidence="6 14" id="KW-0547">Nucleotide-binding</keyword>
<evidence type="ECO:0000256" key="9">
    <source>
        <dbReference type="ARBA" id="ARBA00023054"/>
    </source>
</evidence>
<dbReference type="GO" id="GO:0007018">
    <property type="term" value="P:microtubule-based movement"/>
    <property type="evidence" value="ECO:0007669"/>
    <property type="project" value="InterPro"/>
</dbReference>
<dbReference type="Gene3D" id="3.40.850.10">
    <property type="entry name" value="Kinesin motor domain"/>
    <property type="match status" value="1"/>
</dbReference>
<comment type="subcellular location">
    <subcellularLocation>
        <location evidence="1">Cytoplasm</location>
        <location evidence="1">Cytoskeleton</location>
        <location evidence="1">Spindle pole</location>
    </subcellularLocation>
</comment>
<evidence type="ECO:0000313" key="18">
    <source>
        <dbReference type="EMBL" id="KAK0157971.1"/>
    </source>
</evidence>
<evidence type="ECO:0000256" key="4">
    <source>
        <dbReference type="ARBA" id="ARBA00022618"/>
    </source>
</evidence>
<dbReference type="SMART" id="SM00129">
    <property type="entry name" value="KISc"/>
    <property type="match status" value="1"/>
</dbReference>
<evidence type="ECO:0000256" key="14">
    <source>
        <dbReference type="PROSITE-ProRule" id="PRU00283"/>
    </source>
</evidence>
<gene>
    <name evidence="18" type="ORF">PV328_011647</name>
</gene>